<comment type="caution">
    <text evidence="1">The sequence shown here is derived from an EMBL/GenBank/DDBJ whole genome shotgun (WGS) entry which is preliminary data.</text>
</comment>
<dbReference type="Proteomes" id="UP000479710">
    <property type="component" value="Unassembled WGS sequence"/>
</dbReference>
<gene>
    <name evidence="1" type="ORF">E2562_037991</name>
</gene>
<accession>A0A6G1ECZ4</accession>
<protein>
    <submittedName>
        <fullName evidence="1">Uncharacterized protein</fullName>
    </submittedName>
</protein>
<dbReference type="OrthoDB" id="677899at2759"/>
<evidence type="ECO:0000313" key="1">
    <source>
        <dbReference type="EMBL" id="KAF0922541.1"/>
    </source>
</evidence>
<proteinExistence type="predicted"/>
<evidence type="ECO:0000313" key="2">
    <source>
        <dbReference type="Proteomes" id="UP000479710"/>
    </source>
</evidence>
<dbReference type="AlphaFoldDB" id="A0A6G1ECZ4"/>
<name>A0A6G1ECZ4_9ORYZ</name>
<organism evidence="1 2">
    <name type="scientific">Oryza meyeriana var. granulata</name>
    <dbReference type="NCBI Taxonomy" id="110450"/>
    <lineage>
        <taxon>Eukaryota</taxon>
        <taxon>Viridiplantae</taxon>
        <taxon>Streptophyta</taxon>
        <taxon>Embryophyta</taxon>
        <taxon>Tracheophyta</taxon>
        <taxon>Spermatophyta</taxon>
        <taxon>Magnoliopsida</taxon>
        <taxon>Liliopsida</taxon>
        <taxon>Poales</taxon>
        <taxon>Poaceae</taxon>
        <taxon>BOP clade</taxon>
        <taxon>Oryzoideae</taxon>
        <taxon>Oryzeae</taxon>
        <taxon>Oryzinae</taxon>
        <taxon>Oryza</taxon>
        <taxon>Oryza meyeriana</taxon>
    </lineage>
</organism>
<sequence>MGREEGGGMNPCDAGLDLSGSWEQGHSATYNAPSHIYVVCKGFSPLPVGKGASRQPATAHRPSWLGRWHGPLGACAPNVGRCGRA</sequence>
<reference evidence="1 2" key="1">
    <citation type="submission" date="2019-11" db="EMBL/GenBank/DDBJ databases">
        <title>Whole genome sequence of Oryza granulata.</title>
        <authorList>
            <person name="Li W."/>
        </authorList>
    </citation>
    <scope>NUCLEOTIDE SEQUENCE [LARGE SCALE GENOMIC DNA]</scope>
    <source>
        <strain evidence="2">cv. Menghai</strain>
        <tissue evidence="1">Leaf</tissue>
    </source>
</reference>
<keyword evidence="2" id="KW-1185">Reference proteome</keyword>
<dbReference type="EMBL" id="SPHZ02000004">
    <property type="protein sequence ID" value="KAF0922541.1"/>
    <property type="molecule type" value="Genomic_DNA"/>
</dbReference>